<proteinExistence type="inferred from homology"/>
<organism evidence="6 7">
    <name type="scientific">Archaeoglobus fulgidus DSM 8774</name>
    <dbReference type="NCBI Taxonomy" id="1344584"/>
    <lineage>
        <taxon>Archaea</taxon>
        <taxon>Methanobacteriati</taxon>
        <taxon>Methanobacteriota</taxon>
        <taxon>Archaeoglobi</taxon>
        <taxon>Archaeoglobales</taxon>
        <taxon>Archaeoglobaceae</taxon>
        <taxon>Archaeoglobus</taxon>
    </lineage>
</organism>
<dbReference type="Proteomes" id="UP000028501">
    <property type="component" value="Chromosome"/>
</dbReference>
<comment type="similarity">
    <text evidence="5">Belongs to the SRP19 family.</text>
</comment>
<keyword evidence="2 5" id="KW-0963">Cytoplasm</keyword>
<dbReference type="HOGENOM" id="CLU_169299_1_0_2"/>
<reference evidence="6 7" key="1">
    <citation type="submission" date="2013-07" db="EMBL/GenBank/DDBJ databases">
        <title>Genome of Archaeoglobus fulgidus.</title>
        <authorList>
            <person name="Fiebig A."/>
            <person name="Birkeland N.-K."/>
        </authorList>
    </citation>
    <scope>NUCLEOTIDE SEQUENCE [LARGE SCALE GENOMIC DNA]</scope>
    <source>
        <strain evidence="6 7">DSM 8774</strain>
    </source>
</reference>
<dbReference type="GO" id="GO:0006617">
    <property type="term" value="P:SRP-dependent cotranslational protein targeting to membrane, signal sequence recognition"/>
    <property type="evidence" value="ECO:0007669"/>
    <property type="project" value="TreeGrafter"/>
</dbReference>
<evidence type="ECO:0000256" key="1">
    <source>
        <dbReference type="ARBA" id="ARBA00004496"/>
    </source>
</evidence>
<dbReference type="GeneID" id="24794861"/>
<dbReference type="RefSeq" id="WP_010878753.1">
    <property type="nucleotide sequence ID" value="NZ_CP006577.1"/>
</dbReference>
<dbReference type="HAMAP" id="MF_00305">
    <property type="entry name" value="SRP19"/>
    <property type="match status" value="1"/>
</dbReference>
<dbReference type="AlphaFoldDB" id="A0A075WGC2"/>
<evidence type="ECO:0000256" key="4">
    <source>
        <dbReference type="ARBA" id="ARBA00023274"/>
    </source>
</evidence>
<keyword evidence="5" id="KW-0694">RNA-binding</keyword>
<dbReference type="SMR" id="A0A075WGC2"/>
<comment type="subcellular location">
    <subcellularLocation>
        <location evidence="1 5">Cytoplasm</location>
    </subcellularLocation>
</comment>
<dbReference type="KEGG" id="afg:AFULGI_00013560"/>
<dbReference type="InterPro" id="IPR036521">
    <property type="entry name" value="SRP19-like_sf"/>
</dbReference>
<dbReference type="SUPFAM" id="SSF69695">
    <property type="entry name" value="SRP19"/>
    <property type="match status" value="1"/>
</dbReference>
<dbReference type="GO" id="GO:0048500">
    <property type="term" value="C:signal recognition particle"/>
    <property type="evidence" value="ECO:0007669"/>
    <property type="project" value="UniProtKB-UniRule"/>
</dbReference>
<dbReference type="PANTHER" id="PTHR17453">
    <property type="entry name" value="SIGNAL RECOGNITION PARTICLE 19 KD PROTEIN"/>
    <property type="match status" value="1"/>
</dbReference>
<accession>A0A075WGC2</accession>
<dbReference type="InterPro" id="IPR002778">
    <property type="entry name" value="Signal_recog_particle_SRP19"/>
</dbReference>
<dbReference type="GO" id="GO:0008312">
    <property type="term" value="F:7S RNA binding"/>
    <property type="evidence" value="ECO:0007669"/>
    <property type="project" value="UniProtKB-UniRule"/>
</dbReference>
<dbReference type="Gene3D" id="3.30.56.30">
    <property type="entry name" value="Signal recognition particle, SRP19-like subunit"/>
    <property type="match status" value="1"/>
</dbReference>
<comment type="function">
    <text evidence="5">Involved in targeting and insertion of nascent membrane proteins into the cytoplasmic membrane. Binds directly to 7S RNA and mediates binding of the 54 kDa subunit of the SRP.</text>
</comment>
<gene>
    <name evidence="5" type="primary">srp19</name>
    <name evidence="6" type="ORF">AFULGI_00013560</name>
</gene>
<dbReference type="PANTHER" id="PTHR17453:SF0">
    <property type="entry name" value="SIGNAL RECOGNITION PARTICLE 19 KDA PROTEIN"/>
    <property type="match status" value="1"/>
</dbReference>
<dbReference type="InterPro" id="IPR022938">
    <property type="entry name" value="SRP19_arc-type"/>
</dbReference>
<name>A0A075WGC2_ARCFL</name>
<evidence type="ECO:0000256" key="5">
    <source>
        <dbReference type="HAMAP-Rule" id="MF_00305"/>
    </source>
</evidence>
<protein>
    <recommendedName>
        <fullName evidence="5">Signal recognition particle 19 kDa protein</fullName>
        <shortName evidence="5">SRP19</shortName>
    </recommendedName>
</protein>
<sequence>MKECVVWTVNLDSKKSRAEGRRIPRRFAVPNVKLHELVEACKELGLKFRAEEKKYPKSWWEEGGRVVVEKRGTKTKLMIELARKIAEIREQKREQKKDKKKKKK</sequence>
<dbReference type="EMBL" id="CP006577">
    <property type="protein sequence ID" value="AIG98129.1"/>
    <property type="molecule type" value="Genomic_DNA"/>
</dbReference>
<evidence type="ECO:0000256" key="3">
    <source>
        <dbReference type="ARBA" id="ARBA00023135"/>
    </source>
</evidence>
<evidence type="ECO:0000313" key="7">
    <source>
        <dbReference type="Proteomes" id="UP000028501"/>
    </source>
</evidence>
<comment type="subunit">
    <text evidence="5">Part of the signal recognition particle protein translocation system, which is composed of SRP and FtsY. Archaeal SRP consists of a 7S RNA molecule of 300 nucleotides and two protein subunits: SRP54 and SRP19.</text>
</comment>
<evidence type="ECO:0000256" key="2">
    <source>
        <dbReference type="ARBA" id="ARBA00022490"/>
    </source>
</evidence>
<dbReference type="Pfam" id="PF01922">
    <property type="entry name" value="SRP19"/>
    <property type="match status" value="1"/>
</dbReference>
<evidence type="ECO:0000313" key="6">
    <source>
        <dbReference type="EMBL" id="AIG98129.1"/>
    </source>
</evidence>
<keyword evidence="3 5" id="KW-0733">Signal recognition particle</keyword>
<keyword evidence="4 5" id="KW-0687">Ribonucleoprotein</keyword>